<evidence type="ECO:0000313" key="2">
    <source>
        <dbReference type="EMBL" id="SFC71005.1"/>
    </source>
</evidence>
<accession>A0A1I1LDE4</accession>
<protein>
    <recommendedName>
        <fullName evidence="4">DUF2721 domain-containing protein</fullName>
    </recommendedName>
</protein>
<feature type="transmembrane region" description="Helical" evidence="1">
    <location>
        <begin position="106"/>
        <end position="124"/>
    </location>
</feature>
<dbReference type="AlphaFoldDB" id="A0A1I1LDE4"/>
<keyword evidence="3" id="KW-1185">Reference proteome</keyword>
<dbReference type="EMBL" id="FOLL01000020">
    <property type="protein sequence ID" value="SFC71005.1"/>
    <property type="molecule type" value="Genomic_DNA"/>
</dbReference>
<sequence>MLVQSFFDFFACMSITFNTAALLFPAISLIMLAYTNRFLALAALVRSLHAKYLEHNKSGVLHGQIKNLRYRLKLIQQMQALGVLSFVTCIVCMYCIYIDHGFLTELTFALSLLFFALSLIVSLLEIRVSNKALELELSDMEDADDPSLVDYIKRKFDKTKNGPR</sequence>
<dbReference type="InterPro" id="IPR021279">
    <property type="entry name" value="DUF2721"/>
</dbReference>
<keyword evidence="1" id="KW-0812">Transmembrane</keyword>
<reference evidence="2 3" key="1">
    <citation type="submission" date="2016-10" db="EMBL/GenBank/DDBJ databases">
        <authorList>
            <person name="de Groot N.N."/>
        </authorList>
    </citation>
    <scope>NUCLEOTIDE SEQUENCE [LARGE SCALE GENOMIC DNA]</scope>
    <source>
        <strain evidence="2 3">DSM 22900</strain>
    </source>
</reference>
<feature type="transmembrane region" description="Helical" evidence="1">
    <location>
        <begin position="80"/>
        <end position="100"/>
    </location>
</feature>
<proteinExistence type="predicted"/>
<keyword evidence="1" id="KW-0472">Membrane</keyword>
<feature type="transmembrane region" description="Helical" evidence="1">
    <location>
        <begin position="6"/>
        <end position="34"/>
    </location>
</feature>
<keyword evidence="1" id="KW-1133">Transmembrane helix</keyword>
<gene>
    <name evidence="2" type="ORF">SAMN05421747_12066</name>
</gene>
<dbReference type="Pfam" id="PF11026">
    <property type="entry name" value="DUF2721"/>
    <property type="match status" value="1"/>
</dbReference>
<name>A0A1I1LDE4_9SPHI</name>
<organism evidence="2 3">
    <name type="scientific">Parapedobacter composti</name>
    <dbReference type="NCBI Taxonomy" id="623281"/>
    <lineage>
        <taxon>Bacteria</taxon>
        <taxon>Pseudomonadati</taxon>
        <taxon>Bacteroidota</taxon>
        <taxon>Sphingobacteriia</taxon>
        <taxon>Sphingobacteriales</taxon>
        <taxon>Sphingobacteriaceae</taxon>
        <taxon>Parapedobacter</taxon>
    </lineage>
</organism>
<dbReference type="Proteomes" id="UP000199577">
    <property type="component" value="Unassembled WGS sequence"/>
</dbReference>
<evidence type="ECO:0000256" key="1">
    <source>
        <dbReference type="SAM" id="Phobius"/>
    </source>
</evidence>
<evidence type="ECO:0008006" key="4">
    <source>
        <dbReference type="Google" id="ProtNLM"/>
    </source>
</evidence>
<evidence type="ECO:0000313" key="3">
    <source>
        <dbReference type="Proteomes" id="UP000199577"/>
    </source>
</evidence>